<dbReference type="InterPro" id="IPR001650">
    <property type="entry name" value="Helicase_C-like"/>
</dbReference>
<reference evidence="10" key="2">
    <citation type="journal article" date="2017" name="Nat. Plants">
        <title>The Aegilops tauschii genome reveals multiple impacts of transposons.</title>
        <authorList>
            <person name="Zhao G."/>
            <person name="Zou C."/>
            <person name="Li K."/>
            <person name="Wang K."/>
            <person name="Li T."/>
            <person name="Gao L."/>
            <person name="Zhang X."/>
            <person name="Wang H."/>
            <person name="Yang Z."/>
            <person name="Liu X."/>
            <person name="Jiang W."/>
            <person name="Mao L."/>
            <person name="Kong X."/>
            <person name="Jiao Y."/>
            <person name="Jia J."/>
        </authorList>
    </citation>
    <scope>NUCLEOTIDE SEQUENCE [LARGE SCALE GENOMIC DNA]</scope>
    <source>
        <strain evidence="10">cv. AL8/78</strain>
    </source>
</reference>
<dbReference type="CDD" id="cd17946">
    <property type="entry name" value="DEADc_DDX24"/>
    <property type="match status" value="1"/>
</dbReference>
<feature type="compositionally biased region" description="Basic and acidic residues" evidence="6">
    <location>
        <begin position="577"/>
        <end position="596"/>
    </location>
</feature>
<feature type="compositionally biased region" description="Basic and acidic residues" evidence="6">
    <location>
        <begin position="558"/>
        <end position="570"/>
    </location>
</feature>
<name>A0A453CEV0_AEGTS</name>
<dbReference type="SMART" id="SM00490">
    <property type="entry name" value="HELICc"/>
    <property type="match status" value="1"/>
</dbReference>
<dbReference type="GO" id="GO:0005829">
    <property type="term" value="C:cytosol"/>
    <property type="evidence" value="ECO:0007669"/>
    <property type="project" value="TreeGrafter"/>
</dbReference>
<dbReference type="SUPFAM" id="SSF52540">
    <property type="entry name" value="P-loop containing nucleoside triphosphate hydrolases"/>
    <property type="match status" value="1"/>
</dbReference>
<evidence type="ECO:0008006" key="11">
    <source>
        <dbReference type="Google" id="ProtNLM"/>
    </source>
</evidence>
<dbReference type="InterPro" id="IPR011545">
    <property type="entry name" value="DEAD/DEAH_box_helicase_dom"/>
</dbReference>
<dbReference type="GO" id="GO:0003724">
    <property type="term" value="F:RNA helicase activity"/>
    <property type="evidence" value="ECO:0007669"/>
    <property type="project" value="TreeGrafter"/>
</dbReference>
<comment type="similarity">
    <text evidence="5">Belongs to the DEAD box helicase family.</text>
</comment>
<keyword evidence="2 5" id="KW-0378">Hydrolase</keyword>
<evidence type="ECO:0000256" key="2">
    <source>
        <dbReference type="ARBA" id="ARBA00022801"/>
    </source>
</evidence>
<evidence type="ECO:0000256" key="6">
    <source>
        <dbReference type="SAM" id="MobiDB-lite"/>
    </source>
</evidence>
<dbReference type="InterPro" id="IPR014001">
    <property type="entry name" value="Helicase_ATP-bd"/>
</dbReference>
<dbReference type="PROSITE" id="PS51194">
    <property type="entry name" value="HELICASE_CTER"/>
    <property type="match status" value="1"/>
</dbReference>
<reference evidence="9" key="4">
    <citation type="submission" date="2019-03" db="UniProtKB">
        <authorList>
            <consortium name="EnsemblPlants"/>
        </authorList>
    </citation>
    <scope>IDENTIFICATION</scope>
</reference>
<feature type="domain" description="Helicase ATP-binding" evidence="7">
    <location>
        <begin position="1"/>
        <end position="211"/>
    </location>
</feature>
<reference evidence="9" key="3">
    <citation type="journal article" date="2017" name="Nature">
        <title>Genome sequence of the progenitor of the wheat D genome Aegilops tauschii.</title>
        <authorList>
            <person name="Luo M.C."/>
            <person name="Gu Y.Q."/>
            <person name="Puiu D."/>
            <person name="Wang H."/>
            <person name="Twardziok S.O."/>
            <person name="Deal K.R."/>
            <person name="Huo N."/>
            <person name="Zhu T."/>
            <person name="Wang L."/>
            <person name="Wang Y."/>
            <person name="McGuire P.E."/>
            <person name="Liu S."/>
            <person name="Long H."/>
            <person name="Ramasamy R.K."/>
            <person name="Rodriguez J.C."/>
            <person name="Van S.L."/>
            <person name="Yuan L."/>
            <person name="Wang Z."/>
            <person name="Xia Z."/>
            <person name="Xiao L."/>
            <person name="Anderson O.D."/>
            <person name="Ouyang S."/>
            <person name="Liang Y."/>
            <person name="Zimin A.V."/>
            <person name="Pertea G."/>
            <person name="Qi P."/>
            <person name="Bennetzen J.L."/>
            <person name="Dai X."/>
            <person name="Dawson M.W."/>
            <person name="Muller H.G."/>
            <person name="Kugler K."/>
            <person name="Rivarola-Duarte L."/>
            <person name="Spannagl M."/>
            <person name="Mayer K.F.X."/>
            <person name="Lu F.H."/>
            <person name="Bevan M.W."/>
            <person name="Leroy P."/>
            <person name="Li P."/>
            <person name="You F.M."/>
            <person name="Sun Q."/>
            <person name="Liu Z."/>
            <person name="Lyons E."/>
            <person name="Wicker T."/>
            <person name="Salzberg S.L."/>
            <person name="Devos K.M."/>
            <person name="Dvorak J."/>
        </authorList>
    </citation>
    <scope>NUCLEOTIDE SEQUENCE [LARGE SCALE GENOMIC DNA]</scope>
    <source>
        <strain evidence="9">cv. AL8/78</strain>
    </source>
</reference>
<dbReference type="InterPro" id="IPR000629">
    <property type="entry name" value="RNA-helicase_DEAD-box_CS"/>
</dbReference>
<protein>
    <recommendedName>
        <fullName evidence="11">RNA helicase</fullName>
    </recommendedName>
</protein>
<dbReference type="GO" id="GO:0003676">
    <property type="term" value="F:nucleic acid binding"/>
    <property type="evidence" value="ECO:0007669"/>
    <property type="project" value="InterPro"/>
</dbReference>
<dbReference type="AlphaFoldDB" id="A0A453CEV0"/>
<dbReference type="Pfam" id="PF00271">
    <property type="entry name" value="Helicase_C"/>
    <property type="match status" value="1"/>
</dbReference>
<dbReference type="GO" id="GO:0016787">
    <property type="term" value="F:hydrolase activity"/>
    <property type="evidence" value="ECO:0007669"/>
    <property type="project" value="UniProtKB-KW"/>
</dbReference>
<evidence type="ECO:0000256" key="5">
    <source>
        <dbReference type="RuleBase" id="RU000492"/>
    </source>
</evidence>
<dbReference type="SMART" id="SM00487">
    <property type="entry name" value="DEXDc"/>
    <property type="match status" value="1"/>
</dbReference>
<reference evidence="10" key="1">
    <citation type="journal article" date="2014" name="Science">
        <title>Ancient hybridizations among the ancestral genomes of bread wheat.</title>
        <authorList>
            <consortium name="International Wheat Genome Sequencing Consortium,"/>
            <person name="Marcussen T."/>
            <person name="Sandve S.R."/>
            <person name="Heier L."/>
            <person name="Spannagl M."/>
            <person name="Pfeifer M."/>
            <person name="Jakobsen K.S."/>
            <person name="Wulff B.B."/>
            <person name="Steuernagel B."/>
            <person name="Mayer K.F."/>
            <person name="Olsen O.A."/>
        </authorList>
    </citation>
    <scope>NUCLEOTIDE SEQUENCE [LARGE SCALE GENOMIC DNA]</scope>
    <source>
        <strain evidence="10">cv. AL8/78</strain>
    </source>
</reference>
<dbReference type="Gene3D" id="3.40.50.300">
    <property type="entry name" value="P-loop containing nucleotide triphosphate hydrolases"/>
    <property type="match status" value="2"/>
</dbReference>
<evidence type="ECO:0000313" key="10">
    <source>
        <dbReference type="Proteomes" id="UP000015105"/>
    </source>
</evidence>
<sequence>QDVIGAAETGSGKTLAFGLPILQRLLEEREKTTRLHVEDEKAAEGSSTGGPLRALILTPTRELAKQVCDHLKEAAKFLGIHVVPIVGGLSMEKQERLLKKKPEIVVGTPGRLWELMSSGNQHLVELHSLSFFVLDEADRMIERGHFKEVQSIIEMLPLSNSSDEQTVKATSSCETVANLQIKKRQTFVFSATLALSANFRKKLKRGLSTSKTATADDLSSIEALSKQAGMKPNAEIVDLTNASILPEKLEESFIECSDDDKDANLYYILSVHGQGRTIVFCTSISALRHISSLLRTLGINVLTNHAQMQQRARMKAVDRFREGENSVLVATDGFARGMDFDNVRTVIHYQLPHSSDVYIHRSGRTARKSLTGCSIALISPADKAKFYSLCKSFSKENVQQFPVDQAYMPAIMNRLSLARQIDKISSKNSKENANKSWLQRNAESMGLILEASDSEEERVRGHKQRKATSAQLQKLQQDLNELLQHPLQPKTFSRRYLAGAGISPLLQKQLEELSKRHVNSNSSNDNNKGSRFVMIGQDRVEPLKALQDSGQEICVNMDKQREKRRLAENWRRKKHEEKKSTREQKRKDRRSAKERD</sequence>
<dbReference type="PROSITE" id="PS00039">
    <property type="entry name" value="DEAD_ATP_HELICASE"/>
    <property type="match status" value="1"/>
</dbReference>
<evidence type="ECO:0000313" key="9">
    <source>
        <dbReference type="EnsemblPlants" id="AET2Gv20825300.9"/>
    </source>
</evidence>
<dbReference type="InterPro" id="IPR050079">
    <property type="entry name" value="DEAD_box_RNA_helicase"/>
</dbReference>
<accession>A0A453CEV0</accession>
<dbReference type="PANTHER" id="PTHR47959:SF1">
    <property type="entry name" value="ATP-DEPENDENT RNA HELICASE DBPA"/>
    <property type="match status" value="1"/>
</dbReference>
<dbReference type="Gramene" id="AET2Gv20825300.9">
    <property type="protein sequence ID" value="AET2Gv20825300.9"/>
    <property type="gene ID" value="AET2Gv20825300"/>
</dbReference>
<keyword evidence="4 5" id="KW-0067">ATP-binding</keyword>
<dbReference type="EnsemblPlants" id="AET2Gv20825300.9">
    <property type="protein sequence ID" value="AET2Gv20825300.9"/>
    <property type="gene ID" value="AET2Gv20825300"/>
</dbReference>
<dbReference type="PROSITE" id="PS51192">
    <property type="entry name" value="HELICASE_ATP_BIND_1"/>
    <property type="match status" value="1"/>
</dbReference>
<keyword evidence="10" id="KW-1185">Reference proteome</keyword>
<dbReference type="Pfam" id="PF00270">
    <property type="entry name" value="DEAD"/>
    <property type="match status" value="1"/>
</dbReference>
<keyword evidence="3 5" id="KW-0347">Helicase</keyword>
<evidence type="ECO:0000256" key="1">
    <source>
        <dbReference type="ARBA" id="ARBA00022741"/>
    </source>
</evidence>
<reference evidence="9" key="5">
    <citation type="journal article" date="2021" name="G3 (Bethesda)">
        <title>Aegilops tauschii genome assembly Aet v5.0 features greater sequence contiguity and improved annotation.</title>
        <authorList>
            <person name="Wang L."/>
            <person name="Zhu T."/>
            <person name="Rodriguez J.C."/>
            <person name="Deal K.R."/>
            <person name="Dubcovsky J."/>
            <person name="McGuire P.E."/>
            <person name="Lux T."/>
            <person name="Spannagl M."/>
            <person name="Mayer K.F.X."/>
            <person name="Baldrich P."/>
            <person name="Meyers B.C."/>
            <person name="Huo N."/>
            <person name="Gu Y.Q."/>
            <person name="Zhou H."/>
            <person name="Devos K.M."/>
            <person name="Bennetzen J.L."/>
            <person name="Unver T."/>
            <person name="Budak H."/>
            <person name="Gulick P.J."/>
            <person name="Galiba G."/>
            <person name="Kalapos B."/>
            <person name="Nelson D.R."/>
            <person name="Li P."/>
            <person name="You F.M."/>
            <person name="Luo M.C."/>
            <person name="Dvorak J."/>
        </authorList>
    </citation>
    <scope>NUCLEOTIDE SEQUENCE [LARGE SCALE GENOMIC DNA]</scope>
    <source>
        <strain evidence="9">cv. AL8/78</strain>
    </source>
</reference>
<feature type="region of interest" description="Disordered" evidence="6">
    <location>
        <begin position="556"/>
        <end position="596"/>
    </location>
</feature>
<dbReference type="PANTHER" id="PTHR47959">
    <property type="entry name" value="ATP-DEPENDENT RNA HELICASE RHLE-RELATED"/>
    <property type="match status" value="1"/>
</dbReference>
<evidence type="ECO:0000259" key="8">
    <source>
        <dbReference type="PROSITE" id="PS51194"/>
    </source>
</evidence>
<keyword evidence="1 5" id="KW-0547">Nucleotide-binding</keyword>
<dbReference type="CDD" id="cd18787">
    <property type="entry name" value="SF2_C_DEAD"/>
    <property type="match status" value="1"/>
</dbReference>
<evidence type="ECO:0000259" key="7">
    <source>
        <dbReference type="PROSITE" id="PS51192"/>
    </source>
</evidence>
<dbReference type="GO" id="GO:0005524">
    <property type="term" value="F:ATP binding"/>
    <property type="evidence" value="ECO:0007669"/>
    <property type="project" value="UniProtKB-KW"/>
</dbReference>
<dbReference type="InterPro" id="IPR027417">
    <property type="entry name" value="P-loop_NTPase"/>
</dbReference>
<proteinExistence type="inferred from homology"/>
<evidence type="ECO:0000256" key="3">
    <source>
        <dbReference type="ARBA" id="ARBA00022806"/>
    </source>
</evidence>
<dbReference type="Proteomes" id="UP000015105">
    <property type="component" value="Chromosome 2D"/>
</dbReference>
<evidence type="ECO:0000256" key="4">
    <source>
        <dbReference type="ARBA" id="ARBA00022840"/>
    </source>
</evidence>
<feature type="domain" description="Helicase C-terminal" evidence="8">
    <location>
        <begin position="248"/>
        <end position="409"/>
    </location>
</feature>
<organism evidence="9 10">
    <name type="scientific">Aegilops tauschii subsp. strangulata</name>
    <name type="common">Goatgrass</name>
    <dbReference type="NCBI Taxonomy" id="200361"/>
    <lineage>
        <taxon>Eukaryota</taxon>
        <taxon>Viridiplantae</taxon>
        <taxon>Streptophyta</taxon>
        <taxon>Embryophyta</taxon>
        <taxon>Tracheophyta</taxon>
        <taxon>Spermatophyta</taxon>
        <taxon>Magnoliopsida</taxon>
        <taxon>Liliopsida</taxon>
        <taxon>Poales</taxon>
        <taxon>Poaceae</taxon>
        <taxon>BOP clade</taxon>
        <taxon>Pooideae</taxon>
        <taxon>Triticodae</taxon>
        <taxon>Triticeae</taxon>
        <taxon>Triticinae</taxon>
        <taxon>Aegilops</taxon>
    </lineage>
</organism>